<feature type="transmembrane region" description="Helical" evidence="2">
    <location>
        <begin position="33"/>
        <end position="54"/>
    </location>
</feature>
<feature type="region of interest" description="Disordered" evidence="1">
    <location>
        <begin position="110"/>
        <end position="131"/>
    </location>
</feature>
<feature type="transmembrane region" description="Helical" evidence="2">
    <location>
        <begin position="60"/>
        <end position="78"/>
    </location>
</feature>
<proteinExistence type="predicted"/>
<dbReference type="Proteomes" id="UP000001726">
    <property type="component" value="Plasmid pET35"/>
</dbReference>
<keyword evidence="3" id="KW-0614">Plasmid</keyword>
<geneLocation type="plasmid" evidence="3 4">
    <name>pET35</name>
</geneLocation>
<dbReference type="EMBL" id="CU468130">
    <property type="protein sequence ID" value="CAO94806.1"/>
    <property type="molecule type" value="Genomic_DNA"/>
</dbReference>
<keyword evidence="2" id="KW-1133">Transmembrane helix</keyword>
<evidence type="ECO:0000256" key="1">
    <source>
        <dbReference type="SAM" id="MobiDB-lite"/>
    </source>
</evidence>
<keyword evidence="4" id="KW-1185">Reference proteome</keyword>
<sequence length="131" mass="14241">MADIDNDEEDTIHTQHLTLNVLNIVPNMGGVPLVWAVALLGSAMIGAVIGFASLNDPRGLLFGLPSLIIFFIVKLICLNSMDSLRVFQLKVAGKFQRLKSGGGVYQISPSLEPENGESEIHEQIKRAKQQA</sequence>
<dbReference type="OrthoDB" id="9924132at2"/>
<dbReference type="HOGENOM" id="CLU_1924320_0_0_6"/>
<protein>
    <submittedName>
        <fullName evidence="3">Conjugal transfer protein TraD</fullName>
    </submittedName>
</protein>
<reference evidence="3 4" key="1">
    <citation type="journal article" date="2008" name="Environ. Microbiol.">
        <title>The genome of Erwinia tasmaniensis strain Et1/99, a non-pathogenic bacterium in the genus Erwinia.</title>
        <authorList>
            <person name="Kube M."/>
            <person name="Migdoll A.M."/>
            <person name="Mueller I."/>
            <person name="Kuhl H."/>
            <person name="Beck A."/>
            <person name="Reinhardt R."/>
            <person name="Geider K."/>
        </authorList>
    </citation>
    <scope>NUCLEOTIDE SEQUENCE [LARGE SCALE GENOMIC DNA]</scope>
    <source>
        <strain evidence="4">DSM 17950 / CFBP 7177 / CIP 109463 / NCPPB 4357 / Et1/99</strain>
        <plasmid evidence="4">pET35</plasmid>
    </source>
</reference>
<accession>B2VAS2</accession>
<evidence type="ECO:0000313" key="4">
    <source>
        <dbReference type="Proteomes" id="UP000001726"/>
    </source>
</evidence>
<dbReference type="AlphaFoldDB" id="B2VAS2"/>
<name>B2VAS2_ERWT9</name>
<keyword evidence="2" id="KW-0812">Transmembrane</keyword>
<organism evidence="3 4">
    <name type="scientific">Erwinia tasmaniensis (strain DSM 17950 / CFBP 7177 / CIP 109463 / NCPPB 4357 / Et1/99)</name>
    <dbReference type="NCBI Taxonomy" id="465817"/>
    <lineage>
        <taxon>Bacteria</taxon>
        <taxon>Pseudomonadati</taxon>
        <taxon>Pseudomonadota</taxon>
        <taxon>Gammaproteobacteria</taxon>
        <taxon>Enterobacterales</taxon>
        <taxon>Erwiniaceae</taxon>
        <taxon>Erwinia</taxon>
    </lineage>
</organism>
<evidence type="ECO:0000313" key="3">
    <source>
        <dbReference type="EMBL" id="CAO94806.1"/>
    </source>
</evidence>
<dbReference type="KEGG" id="eta:ETA_pET350060"/>
<gene>
    <name evidence="3" type="primary">traD</name>
    <name evidence="3" type="ordered locus">ETA_pET350060</name>
</gene>
<evidence type="ECO:0000256" key="2">
    <source>
        <dbReference type="SAM" id="Phobius"/>
    </source>
</evidence>
<dbReference type="RefSeq" id="WP_012443163.1">
    <property type="nucleotide sequence ID" value="NC_010696.1"/>
</dbReference>
<keyword evidence="2" id="KW-0472">Membrane</keyword>